<organism evidence="1 2">
    <name type="scientific">Arachis hypogaea</name>
    <name type="common">Peanut</name>
    <dbReference type="NCBI Taxonomy" id="3818"/>
    <lineage>
        <taxon>Eukaryota</taxon>
        <taxon>Viridiplantae</taxon>
        <taxon>Streptophyta</taxon>
        <taxon>Embryophyta</taxon>
        <taxon>Tracheophyta</taxon>
        <taxon>Spermatophyta</taxon>
        <taxon>Magnoliopsida</taxon>
        <taxon>eudicotyledons</taxon>
        <taxon>Gunneridae</taxon>
        <taxon>Pentapetalae</taxon>
        <taxon>rosids</taxon>
        <taxon>fabids</taxon>
        <taxon>Fabales</taxon>
        <taxon>Fabaceae</taxon>
        <taxon>Papilionoideae</taxon>
        <taxon>50 kb inversion clade</taxon>
        <taxon>dalbergioids sensu lato</taxon>
        <taxon>Dalbergieae</taxon>
        <taxon>Pterocarpus clade</taxon>
        <taxon>Arachis</taxon>
    </lineage>
</organism>
<accession>A0A445DWH4</accession>
<protein>
    <submittedName>
        <fullName evidence="1">Uncharacterized protein</fullName>
    </submittedName>
</protein>
<gene>
    <name evidence="1" type="ORF">Ahy_A03g013838</name>
</gene>
<sequence>MMNNGFRWMLHLPSSVIEFSQEEFLLFHRTDRELYSVLVFTLSRHPLQSLRVLAFWIWLERLGYRGTIQKILRLVLPDINQVADEAVTCLLCISKVAFFPFNDIPVMKRLMDEEISLEILHTHRILVLQGVDETEHDVCRKAVGDLMSEGFRLQRYNAMPLGPRSYRRR</sequence>
<evidence type="ECO:0000313" key="1">
    <source>
        <dbReference type="EMBL" id="RYR67461.1"/>
    </source>
</evidence>
<dbReference type="Gramene" id="arahy.Tifrunner.gnm2.ann2.Ah03g292800.1">
    <property type="protein sequence ID" value="arahy.Tifrunner.gnm2.ann2.Ah03g292800.1-CDS-1"/>
    <property type="gene ID" value="arahy.Tifrunner.gnm2.ann2.Ah03g292800"/>
</dbReference>
<reference evidence="1 2" key="1">
    <citation type="submission" date="2019-01" db="EMBL/GenBank/DDBJ databases">
        <title>Sequencing of cultivated peanut Arachis hypogaea provides insights into genome evolution and oil improvement.</title>
        <authorList>
            <person name="Chen X."/>
        </authorList>
    </citation>
    <scope>NUCLEOTIDE SEQUENCE [LARGE SCALE GENOMIC DNA]</scope>
    <source>
        <strain evidence="2">cv. Fuhuasheng</strain>
        <tissue evidence="1">Leaves</tissue>
    </source>
</reference>
<proteinExistence type="predicted"/>
<comment type="caution">
    <text evidence="1">The sequence shown here is derived from an EMBL/GenBank/DDBJ whole genome shotgun (WGS) entry which is preliminary data.</text>
</comment>
<dbReference type="AlphaFoldDB" id="A0A445DWH4"/>
<dbReference type="PANTHER" id="PTHR33527">
    <property type="entry name" value="OS07G0274300 PROTEIN"/>
    <property type="match status" value="1"/>
</dbReference>
<evidence type="ECO:0000313" key="2">
    <source>
        <dbReference type="Proteomes" id="UP000289738"/>
    </source>
</evidence>
<dbReference type="EMBL" id="SDMP01000003">
    <property type="protein sequence ID" value="RYR67461.1"/>
    <property type="molecule type" value="Genomic_DNA"/>
</dbReference>
<dbReference type="OrthoDB" id="1404848at2759"/>
<keyword evidence="2" id="KW-1185">Reference proteome</keyword>
<name>A0A445DWH4_ARAHY</name>
<dbReference type="Proteomes" id="UP000289738">
    <property type="component" value="Chromosome A03"/>
</dbReference>
<dbReference type="PANTHER" id="PTHR33527:SF14">
    <property type="entry name" value="OS07G0274300 PROTEIN"/>
    <property type="match status" value="1"/>
</dbReference>